<protein>
    <submittedName>
        <fullName evidence="1">Uncharacterized protein</fullName>
    </submittedName>
</protein>
<organism evidence="1">
    <name type="scientific">Opuntia streptacantha</name>
    <name type="common">Prickly pear cactus</name>
    <name type="synonym">Opuntia cardona</name>
    <dbReference type="NCBI Taxonomy" id="393608"/>
    <lineage>
        <taxon>Eukaryota</taxon>
        <taxon>Viridiplantae</taxon>
        <taxon>Streptophyta</taxon>
        <taxon>Embryophyta</taxon>
        <taxon>Tracheophyta</taxon>
        <taxon>Spermatophyta</taxon>
        <taxon>Magnoliopsida</taxon>
        <taxon>eudicotyledons</taxon>
        <taxon>Gunneridae</taxon>
        <taxon>Pentapetalae</taxon>
        <taxon>Caryophyllales</taxon>
        <taxon>Cactineae</taxon>
        <taxon>Cactaceae</taxon>
        <taxon>Opuntioideae</taxon>
        <taxon>Opuntia</taxon>
    </lineage>
</organism>
<sequence length="134" mass="15572">MSAHARYAQALDCVHVALRGIQSGINVRDGKGLRHVVLLQSEDQGLGWALRCEARSKCLLLGRRIRRRRSHPRRSYWAFRERRNPENLENYAGIDGVRRNWGDPDRVIGETKGGRFRINFNFINDSQGFHLYLQ</sequence>
<proteinExistence type="predicted"/>
<evidence type="ECO:0000313" key="1">
    <source>
        <dbReference type="EMBL" id="MBA4670097.1"/>
    </source>
</evidence>
<name>A0A7C9ALW0_OPUST</name>
<dbReference type="EMBL" id="GISG01246109">
    <property type="protein sequence ID" value="MBA4670097.1"/>
    <property type="molecule type" value="Transcribed_RNA"/>
</dbReference>
<reference evidence="1" key="2">
    <citation type="submission" date="2020-07" db="EMBL/GenBank/DDBJ databases">
        <authorList>
            <person name="Vera ALvarez R."/>
            <person name="Arias-Moreno D.M."/>
            <person name="Jimenez-Jacinto V."/>
            <person name="Jimenez-Bremont J.F."/>
            <person name="Swaminathan K."/>
            <person name="Moose S.P."/>
            <person name="Guerrero-Gonzalez M.L."/>
            <person name="Marino-Ramirez L."/>
            <person name="Landsman D."/>
            <person name="Rodriguez-Kessler M."/>
            <person name="Delgado-Sanchez P."/>
        </authorList>
    </citation>
    <scope>NUCLEOTIDE SEQUENCE</scope>
    <source>
        <tissue evidence="1">Cladode</tissue>
    </source>
</reference>
<dbReference type="AlphaFoldDB" id="A0A7C9ALW0"/>
<accession>A0A7C9ALW0</accession>
<reference evidence="1" key="1">
    <citation type="journal article" date="2013" name="J. Plant Res.">
        <title>Effect of fungi and light on seed germination of three Opuntia species from semiarid lands of central Mexico.</title>
        <authorList>
            <person name="Delgado-Sanchez P."/>
            <person name="Jimenez-Bremont J.F."/>
            <person name="Guerrero-Gonzalez Mde L."/>
            <person name="Flores J."/>
        </authorList>
    </citation>
    <scope>NUCLEOTIDE SEQUENCE</scope>
    <source>
        <tissue evidence="1">Cladode</tissue>
    </source>
</reference>